<dbReference type="SUPFAM" id="SSF53850">
    <property type="entry name" value="Periplasmic binding protein-like II"/>
    <property type="match status" value="1"/>
</dbReference>
<reference evidence="2 3" key="1">
    <citation type="submission" date="2021-05" db="EMBL/GenBank/DDBJ databases">
        <title>A Polyphasic approach of four new species of the genus Ohtaekwangia: Ohtaekwangia histidinii sp. nov., Ohtaekwangia cretensis sp. nov., Ohtaekwangia indiensis sp. nov., Ohtaekwangia reichenbachii sp. nov. from diverse environment.</title>
        <authorList>
            <person name="Octaviana S."/>
        </authorList>
    </citation>
    <scope>NUCLEOTIDE SEQUENCE [LARGE SCALE GENOMIC DNA]</scope>
    <source>
        <strain evidence="2 3">PWU4</strain>
    </source>
</reference>
<keyword evidence="1" id="KW-0732">Signal</keyword>
<feature type="signal peptide" evidence="1">
    <location>
        <begin position="1"/>
        <end position="19"/>
    </location>
</feature>
<protein>
    <recommendedName>
        <fullName evidence="4">Phosphate ABC transporter substrate-binding protein</fullName>
    </recommendedName>
</protein>
<keyword evidence="3" id="KW-1185">Reference proteome</keyword>
<sequence length="334" mass="36722">MKRYTIIGLLMLITIAASAQPSGNGVVKVRGTRLTYPLVRKWIAEFNKQYPGIKVTIAQNAPADSIDLNFAAHSIVEGDLKDHQASVAVTRYVQLPIANSNHPGLKEMQARGFQQSDFDNLFFSTSNTATFGAAQSPITIYTRERPACAAITFARHFGNDPKAIQGVGVKGDDQDLAKAVKNDVNGISFNNLGFIYDVTSRKIAEGLAVIPLDLNENGIIEKEEQAYSTLDEVIAFVEKTNHRKFVAENVNVIFNKATPNTAAGTFLSWVLTNGQSFNHDSGFLNLDEKLLTTQREIIAGVFKTSTQACEGVDALMKQRKQEQVAKPKRNDTRK</sequence>
<name>A0AAP2DM68_9BACT</name>
<evidence type="ECO:0000313" key="3">
    <source>
        <dbReference type="Proteomes" id="UP001319200"/>
    </source>
</evidence>
<dbReference type="Proteomes" id="UP001319200">
    <property type="component" value="Unassembled WGS sequence"/>
</dbReference>
<evidence type="ECO:0000256" key="1">
    <source>
        <dbReference type="SAM" id="SignalP"/>
    </source>
</evidence>
<dbReference type="RefSeq" id="WP_254163322.1">
    <property type="nucleotide sequence ID" value="NZ_JAHESF010000009.1"/>
</dbReference>
<evidence type="ECO:0000313" key="2">
    <source>
        <dbReference type="EMBL" id="MBT1697452.1"/>
    </source>
</evidence>
<comment type="caution">
    <text evidence="2">The sequence shown here is derived from an EMBL/GenBank/DDBJ whole genome shotgun (WGS) entry which is preliminary data.</text>
</comment>
<gene>
    <name evidence="2" type="ORF">KK083_11230</name>
</gene>
<evidence type="ECO:0008006" key="4">
    <source>
        <dbReference type="Google" id="ProtNLM"/>
    </source>
</evidence>
<dbReference type="EMBL" id="JAHESF010000009">
    <property type="protein sequence ID" value="MBT1697452.1"/>
    <property type="molecule type" value="Genomic_DNA"/>
</dbReference>
<dbReference type="AlphaFoldDB" id="A0AAP2DM68"/>
<proteinExistence type="predicted"/>
<accession>A0AAP2DM68</accession>
<organism evidence="2 3">
    <name type="scientific">Chryseosolibacter histidini</name>
    <dbReference type="NCBI Taxonomy" id="2782349"/>
    <lineage>
        <taxon>Bacteria</taxon>
        <taxon>Pseudomonadati</taxon>
        <taxon>Bacteroidota</taxon>
        <taxon>Cytophagia</taxon>
        <taxon>Cytophagales</taxon>
        <taxon>Chryseotaleaceae</taxon>
        <taxon>Chryseosolibacter</taxon>
    </lineage>
</organism>
<feature type="chain" id="PRO_5042982651" description="Phosphate ABC transporter substrate-binding protein" evidence="1">
    <location>
        <begin position="20"/>
        <end position="334"/>
    </location>
</feature>
<dbReference type="Gene3D" id="3.40.190.10">
    <property type="entry name" value="Periplasmic binding protein-like II"/>
    <property type="match status" value="2"/>
</dbReference>